<sequence length="83" mass="9379">MYKAKIFVNYKPSVLDPKATVIQQTLTRLGQTNVDSVMVGKYFELVLQGNEAAVNEQVAKLCSEMLANVNMETYRYTLEEVEA</sequence>
<dbReference type="GO" id="GO:0006189">
    <property type="term" value="P:'de novo' IMP biosynthetic process"/>
    <property type="evidence" value="ECO:0007669"/>
    <property type="project" value="UniProtKB-UniRule"/>
</dbReference>
<dbReference type="Pfam" id="PF02700">
    <property type="entry name" value="PurS"/>
    <property type="match status" value="1"/>
</dbReference>
<dbReference type="AlphaFoldDB" id="A0A0R1JTH0"/>
<dbReference type="EMBL" id="AZDJ01000022">
    <property type="protein sequence ID" value="KRK72515.1"/>
    <property type="molecule type" value="Genomic_DNA"/>
</dbReference>
<evidence type="ECO:0000313" key="8">
    <source>
        <dbReference type="Proteomes" id="UP000051804"/>
    </source>
</evidence>
<dbReference type="PANTHER" id="PTHR34696:SF1">
    <property type="entry name" value="PHOSPHORIBOSYLFORMYLGLYCINAMIDINE SYNTHASE SUBUNIT PURS"/>
    <property type="match status" value="1"/>
</dbReference>
<dbReference type="GO" id="GO:0005737">
    <property type="term" value="C:cytoplasm"/>
    <property type="evidence" value="ECO:0007669"/>
    <property type="project" value="UniProtKB-SubCell"/>
</dbReference>
<dbReference type="InterPro" id="IPR003850">
    <property type="entry name" value="PurS"/>
</dbReference>
<evidence type="ECO:0000256" key="3">
    <source>
        <dbReference type="ARBA" id="ARBA00022741"/>
    </source>
</evidence>
<comment type="subunit">
    <text evidence="6">Part of the FGAM synthase complex composed of 1 PurL, 1 PurQ and 2 PurS subunits.</text>
</comment>
<protein>
    <recommendedName>
        <fullName evidence="6">Phosphoribosylformylglycinamidine synthase subunit PurS</fullName>
        <shortName evidence="6">FGAM synthase</shortName>
        <ecNumber evidence="6">6.3.5.3</ecNumber>
    </recommendedName>
    <alternativeName>
        <fullName evidence="6">Formylglycinamide ribonucleotide amidotransferase subunit III</fullName>
        <shortName evidence="6">FGAR amidotransferase III</shortName>
        <shortName evidence="6">FGAR-AT III</shortName>
    </alternativeName>
    <alternativeName>
        <fullName evidence="6">Phosphoribosylformylglycinamidine synthase subunit III</fullName>
    </alternativeName>
</protein>
<keyword evidence="8" id="KW-1185">Reference proteome</keyword>
<dbReference type="RefSeq" id="WP_054721948.1">
    <property type="nucleotide sequence ID" value="NZ_AZDJ01000022.1"/>
</dbReference>
<dbReference type="NCBIfam" id="NF004630">
    <property type="entry name" value="PRK05974.1"/>
    <property type="match status" value="1"/>
</dbReference>
<dbReference type="SUPFAM" id="SSF82697">
    <property type="entry name" value="PurS-like"/>
    <property type="match status" value="1"/>
</dbReference>
<keyword evidence="2 6" id="KW-0436">Ligase</keyword>
<evidence type="ECO:0000313" key="7">
    <source>
        <dbReference type="EMBL" id="KRK72515.1"/>
    </source>
</evidence>
<dbReference type="PANTHER" id="PTHR34696">
    <property type="entry name" value="PHOSPHORIBOSYLFORMYLGLYCINAMIDINE SYNTHASE SUBUNIT PURS"/>
    <property type="match status" value="1"/>
</dbReference>
<keyword evidence="4 6" id="KW-0658">Purine biosynthesis</keyword>
<organism evidence="7 8">
    <name type="scientific">Lacticaseibacillus nasuensis JCM 17158</name>
    <dbReference type="NCBI Taxonomy" id="1291734"/>
    <lineage>
        <taxon>Bacteria</taxon>
        <taxon>Bacillati</taxon>
        <taxon>Bacillota</taxon>
        <taxon>Bacilli</taxon>
        <taxon>Lactobacillales</taxon>
        <taxon>Lactobacillaceae</taxon>
        <taxon>Lacticaseibacillus</taxon>
    </lineage>
</organism>
<proteinExistence type="inferred from homology"/>
<keyword evidence="1 6" id="KW-0963">Cytoplasm</keyword>
<comment type="function">
    <text evidence="6">Part of the phosphoribosylformylglycinamidine synthase complex involved in the purines biosynthetic pathway. Catalyzes the ATP-dependent conversion of formylglycinamide ribonucleotide (FGAR) and glutamine to yield formylglycinamidine ribonucleotide (FGAM) and glutamate. The FGAM synthase complex is composed of three subunits. PurQ produces an ammonia molecule by converting glutamine to glutamate. PurL transfers the ammonia molecule to FGAR to form FGAM in an ATP-dependent manner. PurS interacts with PurQ and PurL and is thought to assist in the transfer of the ammonia molecule from PurQ to PurL.</text>
</comment>
<comment type="pathway">
    <text evidence="6">Purine metabolism; IMP biosynthesis via de novo pathway; 5-amino-1-(5-phospho-D-ribosyl)imidazole from N(2)-formyl-N(1)-(5-phospho-D-ribosyl)glycinamide: step 1/2.</text>
</comment>
<comment type="similarity">
    <text evidence="6">Belongs to the PurS family.</text>
</comment>
<dbReference type="OrthoDB" id="9799101at2"/>
<dbReference type="Proteomes" id="UP000051804">
    <property type="component" value="Unassembled WGS sequence"/>
</dbReference>
<name>A0A0R1JTH0_9LACO</name>
<evidence type="ECO:0000256" key="5">
    <source>
        <dbReference type="ARBA" id="ARBA00022840"/>
    </source>
</evidence>
<dbReference type="GO" id="GO:0005524">
    <property type="term" value="F:ATP binding"/>
    <property type="evidence" value="ECO:0007669"/>
    <property type="project" value="UniProtKB-UniRule"/>
</dbReference>
<dbReference type="EC" id="6.3.5.3" evidence="6"/>
<dbReference type="HAMAP" id="MF_01926">
    <property type="entry name" value="PurS"/>
    <property type="match status" value="1"/>
</dbReference>
<dbReference type="Gene3D" id="3.30.1280.10">
    <property type="entry name" value="Phosphoribosylformylglycinamidine synthase subunit PurS"/>
    <property type="match status" value="1"/>
</dbReference>
<accession>A0A0R1JTH0</accession>
<evidence type="ECO:0000256" key="4">
    <source>
        <dbReference type="ARBA" id="ARBA00022755"/>
    </source>
</evidence>
<keyword evidence="5 6" id="KW-0067">ATP-binding</keyword>
<gene>
    <name evidence="6" type="primary">purS</name>
    <name evidence="7" type="ORF">FD02_GL001487</name>
</gene>
<dbReference type="InterPro" id="IPR036604">
    <property type="entry name" value="PurS-like_sf"/>
</dbReference>
<dbReference type="UniPathway" id="UPA00074">
    <property type="reaction ID" value="UER00128"/>
</dbReference>
<evidence type="ECO:0000256" key="1">
    <source>
        <dbReference type="ARBA" id="ARBA00022490"/>
    </source>
</evidence>
<keyword evidence="3 6" id="KW-0547">Nucleotide-binding</keyword>
<dbReference type="STRING" id="1291734.FD02_GL001487"/>
<comment type="subcellular location">
    <subcellularLocation>
        <location evidence="6">Cytoplasm</location>
    </subcellularLocation>
</comment>
<comment type="catalytic activity">
    <reaction evidence="6">
        <text>N(2)-formyl-N(1)-(5-phospho-beta-D-ribosyl)glycinamide + L-glutamine + ATP + H2O = 2-formamido-N(1)-(5-O-phospho-beta-D-ribosyl)acetamidine + L-glutamate + ADP + phosphate + H(+)</text>
        <dbReference type="Rhea" id="RHEA:17129"/>
        <dbReference type="ChEBI" id="CHEBI:15377"/>
        <dbReference type="ChEBI" id="CHEBI:15378"/>
        <dbReference type="ChEBI" id="CHEBI:29985"/>
        <dbReference type="ChEBI" id="CHEBI:30616"/>
        <dbReference type="ChEBI" id="CHEBI:43474"/>
        <dbReference type="ChEBI" id="CHEBI:58359"/>
        <dbReference type="ChEBI" id="CHEBI:147286"/>
        <dbReference type="ChEBI" id="CHEBI:147287"/>
        <dbReference type="ChEBI" id="CHEBI:456216"/>
        <dbReference type="EC" id="6.3.5.3"/>
    </reaction>
</comment>
<dbReference type="GO" id="GO:0004642">
    <property type="term" value="F:phosphoribosylformylglycinamidine synthase activity"/>
    <property type="evidence" value="ECO:0007669"/>
    <property type="project" value="UniProtKB-UniRule"/>
</dbReference>
<reference evidence="7 8" key="1">
    <citation type="journal article" date="2015" name="Genome Announc.">
        <title>Expanding the biotechnology potential of lactobacilli through comparative genomics of 213 strains and associated genera.</title>
        <authorList>
            <person name="Sun Z."/>
            <person name="Harris H.M."/>
            <person name="McCann A."/>
            <person name="Guo C."/>
            <person name="Argimon S."/>
            <person name="Zhang W."/>
            <person name="Yang X."/>
            <person name="Jeffery I.B."/>
            <person name="Cooney J.C."/>
            <person name="Kagawa T.F."/>
            <person name="Liu W."/>
            <person name="Song Y."/>
            <person name="Salvetti E."/>
            <person name="Wrobel A."/>
            <person name="Rasinkangas P."/>
            <person name="Parkhill J."/>
            <person name="Rea M.C."/>
            <person name="O'Sullivan O."/>
            <person name="Ritari J."/>
            <person name="Douillard F.P."/>
            <person name="Paul Ross R."/>
            <person name="Yang R."/>
            <person name="Briner A.E."/>
            <person name="Felis G.E."/>
            <person name="de Vos W.M."/>
            <person name="Barrangou R."/>
            <person name="Klaenhammer T.R."/>
            <person name="Caufield P.W."/>
            <person name="Cui Y."/>
            <person name="Zhang H."/>
            <person name="O'Toole P.W."/>
        </authorList>
    </citation>
    <scope>NUCLEOTIDE SEQUENCE [LARGE SCALE GENOMIC DNA]</scope>
    <source>
        <strain evidence="7 8">JCM 17158</strain>
    </source>
</reference>
<evidence type="ECO:0000256" key="2">
    <source>
        <dbReference type="ARBA" id="ARBA00022598"/>
    </source>
</evidence>
<dbReference type="PATRIC" id="fig|1291734.4.peg.1530"/>
<comment type="caution">
    <text evidence="7">The sequence shown here is derived from an EMBL/GenBank/DDBJ whole genome shotgun (WGS) entry which is preliminary data.</text>
</comment>
<evidence type="ECO:0000256" key="6">
    <source>
        <dbReference type="HAMAP-Rule" id="MF_01926"/>
    </source>
</evidence>
<dbReference type="NCBIfam" id="TIGR00302">
    <property type="entry name" value="phosphoribosylformylglycinamidine synthase subunit PurS"/>
    <property type="match status" value="1"/>
</dbReference>